<organism evidence="2 3">
    <name type="scientific">Streptomyces himastatinicus ATCC 53653</name>
    <dbReference type="NCBI Taxonomy" id="457427"/>
    <lineage>
        <taxon>Bacteria</taxon>
        <taxon>Bacillati</taxon>
        <taxon>Actinomycetota</taxon>
        <taxon>Actinomycetes</taxon>
        <taxon>Kitasatosporales</taxon>
        <taxon>Streptomycetaceae</taxon>
        <taxon>Streptomyces</taxon>
        <taxon>Streptomyces violaceusniger group</taxon>
    </lineage>
</organism>
<proteinExistence type="predicted"/>
<reference evidence="2 3" key="1">
    <citation type="submission" date="2009-02" db="EMBL/GenBank/DDBJ databases">
        <title>Annotation of Streptomyces hygroscopicus strain ATCC 53653.</title>
        <authorList>
            <consortium name="The Broad Institute Genome Sequencing Platform"/>
            <consortium name="Broad Institute Microbial Sequencing Center"/>
            <person name="Fischbach M."/>
            <person name="Godfrey P."/>
            <person name="Ward D."/>
            <person name="Young S."/>
            <person name="Zeng Q."/>
            <person name="Koehrsen M."/>
            <person name="Alvarado L."/>
            <person name="Berlin A.M."/>
            <person name="Bochicchio J."/>
            <person name="Borenstein D."/>
            <person name="Chapman S.B."/>
            <person name="Chen Z."/>
            <person name="Engels R."/>
            <person name="Freedman E."/>
            <person name="Gellesch M."/>
            <person name="Goldberg J."/>
            <person name="Griggs A."/>
            <person name="Gujja S."/>
            <person name="Heilman E.R."/>
            <person name="Heiman D.I."/>
            <person name="Hepburn T.A."/>
            <person name="Howarth C."/>
            <person name="Jen D."/>
            <person name="Larson L."/>
            <person name="Lewis B."/>
            <person name="Mehta T."/>
            <person name="Park D."/>
            <person name="Pearson M."/>
            <person name="Richards J."/>
            <person name="Roberts A."/>
            <person name="Saif S."/>
            <person name="Shea T.D."/>
            <person name="Shenoy N."/>
            <person name="Sisk P."/>
            <person name="Stolte C."/>
            <person name="Sykes S.N."/>
            <person name="Thomson T."/>
            <person name="Walk T."/>
            <person name="White J."/>
            <person name="Yandava C."/>
            <person name="Straight P."/>
            <person name="Clardy J."/>
            <person name="Hung D."/>
            <person name="Kolter R."/>
            <person name="Mekalanos J."/>
            <person name="Walker S."/>
            <person name="Walsh C.T."/>
            <person name="Wieland-Brown L.C."/>
            <person name="Haas B."/>
            <person name="Nusbaum C."/>
            <person name="Birren B."/>
        </authorList>
    </citation>
    <scope>NUCLEOTIDE SEQUENCE [LARGE SCALE GENOMIC DNA]</scope>
    <source>
        <strain evidence="2 3">ATCC 53653</strain>
    </source>
</reference>
<sequence length="432" mass="46214">MQERRFTREATGTRACRILHPRTTRCDHHHGGRHQDRRRARERQVSGPVEGFDKAAIAARGPVSGITIHAHMRSGPHAIVDYPIDLVVVTELSFQLAERARTGPGEHPPAVTPQSVLERLREMGVKSGNGSRLIGRDAVYESFARLRAKGYLRRIIHRADNKVSGVSYEYYEFPAWNPEPPILEGDNGTSPQVGAASGNAGSGNAGTRSGKRTKSRSPQVKPTSGNAGSGNAGSSTSPQVGAASGNAGSPPLPPGGGTTPPPTPSTDGARQHPPQTEEEGVFDQKDLDAAVAFLQSLPDPWFVGDKDAAHIAPELLAQMARKEWPCIHEVDHSLLASCLATNPGGANNLVSILRAKRIPNLRAYSRAAARRAAGGRTKPEPGMCARHPNFREDDCSPCRIAERERLQRGKSDPGPVDGPGLLARLRAGKSAN</sequence>
<dbReference type="HOGENOM" id="CLU_764864_0_0_11"/>
<accession>D9WWV3</accession>
<feature type="region of interest" description="Disordered" evidence="1">
    <location>
        <begin position="181"/>
        <end position="281"/>
    </location>
</feature>
<dbReference type="STRING" id="457427.SSOG_09095"/>
<feature type="compositionally biased region" description="Pro residues" evidence="1">
    <location>
        <begin position="250"/>
        <end position="264"/>
    </location>
</feature>
<feature type="region of interest" description="Disordered" evidence="1">
    <location>
        <begin position="404"/>
        <end position="432"/>
    </location>
</feature>
<dbReference type="AlphaFoldDB" id="D9WWV3"/>
<gene>
    <name evidence="2" type="ORF">SSOG_09095</name>
</gene>
<feature type="region of interest" description="Disordered" evidence="1">
    <location>
        <begin position="22"/>
        <end position="48"/>
    </location>
</feature>
<feature type="compositionally biased region" description="Basic residues" evidence="1">
    <location>
        <begin position="22"/>
        <end position="41"/>
    </location>
</feature>
<protein>
    <submittedName>
        <fullName evidence="2">Uncharacterized protein</fullName>
    </submittedName>
</protein>
<evidence type="ECO:0000256" key="1">
    <source>
        <dbReference type="SAM" id="MobiDB-lite"/>
    </source>
</evidence>
<dbReference type="EMBL" id="GG657755">
    <property type="protein sequence ID" value="EFL29381.1"/>
    <property type="molecule type" value="Genomic_DNA"/>
</dbReference>
<evidence type="ECO:0000313" key="3">
    <source>
        <dbReference type="Proteomes" id="UP000003963"/>
    </source>
</evidence>
<keyword evidence="3" id="KW-1185">Reference proteome</keyword>
<feature type="compositionally biased region" description="Low complexity" evidence="1">
    <location>
        <begin position="232"/>
        <end position="249"/>
    </location>
</feature>
<name>D9WWV3_9ACTN</name>
<evidence type="ECO:0000313" key="2">
    <source>
        <dbReference type="EMBL" id="EFL29381.1"/>
    </source>
</evidence>
<dbReference type="Proteomes" id="UP000003963">
    <property type="component" value="Unassembled WGS sequence"/>
</dbReference>